<keyword evidence="3" id="KW-1185">Reference proteome</keyword>
<dbReference type="AlphaFoldDB" id="A0A8S9YAG6"/>
<evidence type="ECO:0000313" key="3">
    <source>
        <dbReference type="Proteomes" id="UP000466442"/>
    </source>
</evidence>
<dbReference type="PANTHER" id="PTHR45823">
    <property type="entry name" value="T-SNARE COILED-COIL HOMOLOGY DOMAIN-CONTAINING PROTEIN"/>
    <property type="match status" value="1"/>
</dbReference>
<dbReference type="PANTHER" id="PTHR45823:SF1">
    <property type="entry name" value="T-SNARE COILED-COIL HOMOLOGY DOMAIN-CONTAINING PROTEIN"/>
    <property type="match status" value="1"/>
</dbReference>
<organism evidence="2 3">
    <name type="scientific">Apolygus lucorum</name>
    <name type="common">Small green plant bug</name>
    <name type="synonym">Lygocoris lucorum</name>
    <dbReference type="NCBI Taxonomy" id="248454"/>
    <lineage>
        <taxon>Eukaryota</taxon>
        <taxon>Metazoa</taxon>
        <taxon>Ecdysozoa</taxon>
        <taxon>Arthropoda</taxon>
        <taxon>Hexapoda</taxon>
        <taxon>Insecta</taxon>
        <taxon>Pterygota</taxon>
        <taxon>Neoptera</taxon>
        <taxon>Paraneoptera</taxon>
        <taxon>Hemiptera</taxon>
        <taxon>Heteroptera</taxon>
        <taxon>Panheteroptera</taxon>
        <taxon>Cimicomorpha</taxon>
        <taxon>Miridae</taxon>
        <taxon>Mirini</taxon>
        <taxon>Apolygus</taxon>
    </lineage>
</organism>
<feature type="compositionally biased region" description="Polar residues" evidence="1">
    <location>
        <begin position="42"/>
        <end position="51"/>
    </location>
</feature>
<name>A0A8S9YAG6_APOLU</name>
<feature type="region of interest" description="Disordered" evidence="1">
    <location>
        <begin position="103"/>
        <end position="122"/>
    </location>
</feature>
<feature type="compositionally biased region" description="Polar residues" evidence="1">
    <location>
        <begin position="103"/>
        <end position="121"/>
    </location>
</feature>
<dbReference type="Proteomes" id="UP000466442">
    <property type="component" value="Linkage Group LG1"/>
</dbReference>
<dbReference type="EMBL" id="WIXP02000001">
    <property type="protein sequence ID" value="KAF6217251.1"/>
    <property type="molecule type" value="Genomic_DNA"/>
</dbReference>
<protein>
    <recommendedName>
        <fullName evidence="4">Retrotransposon gag domain-containing protein</fullName>
    </recommendedName>
</protein>
<comment type="caution">
    <text evidence="2">The sequence shown here is derived from an EMBL/GenBank/DDBJ whole genome shotgun (WGS) entry which is preliminary data.</text>
</comment>
<evidence type="ECO:0008006" key="4">
    <source>
        <dbReference type="Google" id="ProtNLM"/>
    </source>
</evidence>
<accession>A0A8S9YAG6</accession>
<dbReference type="OrthoDB" id="6078991at2759"/>
<sequence length="394" mass="43731">MSDEPYTSAGQHVLRSGRVFSFLDLHENVDEEGTGTGQEQEPTSPEVQQQDELPRPPPPQLDGTNIMEQVNENLDRFKETLINELTLELRDVLRPVQDFMTSSVQGGSRTNPTTSVFQSSRDGLAPCGAAPKKVSPFDGSAELEAYLIQFEIVARANGWDDDSKATALSSALSGPALALLSDVSPPRTYRRLVAALEERYGVQNQAQMFLTLLNTRTQKPGEDIRQFHQAIRTLARNSVSDVERHGVYHFSRGLRDPEVRRAIDILSPATMSEALVVALRVEAASQRDRTYRGMSLRGADVVESMQNPHNYHGNVGVQCDSPPLNDIYVAQHRKMQPVGQPPPRQISGSSQNSRVACWRISPPGFTVFRRQTDGSTTSSRGKQQIITFFPSLFR</sequence>
<gene>
    <name evidence="2" type="ORF">GE061_001605</name>
</gene>
<evidence type="ECO:0000313" key="2">
    <source>
        <dbReference type="EMBL" id="KAF6217251.1"/>
    </source>
</evidence>
<evidence type="ECO:0000256" key="1">
    <source>
        <dbReference type="SAM" id="MobiDB-lite"/>
    </source>
</evidence>
<reference evidence="2" key="1">
    <citation type="journal article" date="2021" name="Mol. Ecol. Resour.">
        <title>Apolygus lucorum genome provides insights into omnivorousness and mesophyll feeding.</title>
        <authorList>
            <person name="Liu Y."/>
            <person name="Liu H."/>
            <person name="Wang H."/>
            <person name="Huang T."/>
            <person name="Liu B."/>
            <person name="Yang B."/>
            <person name="Yin L."/>
            <person name="Li B."/>
            <person name="Zhang Y."/>
            <person name="Zhang S."/>
            <person name="Jiang F."/>
            <person name="Zhang X."/>
            <person name="Ren Y."/>
            <person name="Wang B."/>
            <person name="Wang S."/>
            <person name="Lu Y."/>
            <person name="Wu K."/>
            <person name="Fan W."/>
            <person name="Wang G."/>
        </authorList>
    </citation>
    <scope>NUCLEOTIDE SEQUENCE</scope>
    <source>
        <strain evidence="2">12Hb</strain>
    </source>
</reference>
<feature type="region of interest" description="Disordered" evidence="1">
    <location>
        <begin position="24"/>
        <end position="63"/>
    </location>
</feature>
<proteinExistence type="predicted"/>